<organism evidence="1 2">
    <name type="scientific">Pseudomonas syringae pv. spinaceae</name>
    <dbReference type="NCBI Taxonomy" id="264459"/>
    <lineage>
        <taxon>Bacteria</taxon>
        <taxon>Pseudomonadati</taxon>
        <taxon>Pseudomonadota</taxon>
        <taxon>Gammaproteobacteria</taxon>
        <taxon>Pseudomonadales</taxon>
        <taxon>Pseudomonadaceae</taxon>
        <taxon>Pseudomonas</taxon>
        <taxon>Pseudomonas syringae</taxon>
    </lineage>
</organism>
<dbReference type="AlphaFoldDB" id="A0A0P9ZXQ2"/>
<proteinExistence type="predicted"/>
<reference evidence="1 2" key="1">
    <citation type="submission" date="2015-09" db="EMBL/GenBank/DDBJ databases">
        <title>Genome announcement of multiple Pseudomonas syringae strains.</title>
        <authorList>
            <person name="Thakur S."/>
            <person name="Wang P.W."/>
            <person name="Gong Y."/>
            <person name="Weir B.S."/>
            <person name="Guttman D.S."/>
        </authorList>
    </citation>
    <scope>NUCLEOTIDE SEQUENCE [LARGE SCALE GENOMIC DNA]</scope>
    <source>
        <strain evidence="1 2">ICMP16929</strain>
    </source>
</reference>
<dbReference type="Proteomes" id="UP000050384">
    <property type="component" value="Unassembled WGS sequence"/>
</dbReference>
<evidence type="ECO:0000313" key="2">
    <source>
        <dbReference type="Proteomes" id="UP000050384"/>
    </source>
</evidence>
<evidence type="ECO:0000313" key="1">
    <source>
        <dbReference type="EMBL" id="KPY64894.1"/>
    </source>
</evidence>
<sequence length="139" mass="15713">MVLHSDIGIDIKQYTLVDSDGSASQALNNRVIDNRVGFISNQTSVRAPPSRAVSNIDAVQITHDVTTLGNKNISSRRKNTLTSPTLRRSPMQLRVNQIQFTPQTYCNTHFQSRYIARKNRGFGARFIRIYDSAQRDTET</sequence>
<comment type="caution">
    <text evidence="1">The sequence shown here is derived from an EMBL/GenBank/DDBJ whole genome shotgun (WGS) entry which is preliminary data.</text>
</comment>
<dbReference type="EMBL" id="LJRI01001325">
    <property type="protein sequence ID" value="KPY64894.1"/>
    <property type="molecule type" value="Genomic_DNA"/>
</dbReference>
<gene>
    <name evidence="1" type="ORF">ALO94_100643</name>
</gene>
<accession>A0A0P9ZXQ2</accession>
<protein>
    <submittedName>
        <fullName evidence="1">Uncharacterized protein</fullName>
    </submittedName>
</protein>
<name>A0A0P9ZXQ2_PSESX</name>